<dbReference type="SMART" id="SM00368">
    <property type="entry name" value="LRR_RI"/>
    <property type="match status" value="3"/>
</dbReference>
<gene>
    <name evidence="4" type="ORF">QR46_3740</name>
</gene>
<dbReference type="Gene3D" id="3.80.10.10">
    <property type="entry name" value="Ribonuclease Inhibitor"/>
    <property type="match status" value="1"/>
</dbReference>
<evidence type="ECO:0000256" key="3">
    <source>
        <dbReference type="ARBA" id="ARBA00022737"/>
    </source>
</evidence>
<dbReference type="PANTHER" id="PTHR24113:SF12">
    <property type="entry name" value="RAN GTPASE-ACTIVATING PROTEIN 1"/>
    <property type="match status" value="1"/>
</dbReference>
<comment type="caution">
    <text evidence="4">The sequence shown here is derived from an EMBL/GenBank/DDBJ whole genome shotgun (WGS) entry which is preliminary data.</text>
</comment>
<accession>A0A132NQF7</accession>
<reference evidence="4 5" key="1">
    <citation type="journal article" date="2015" name="Mol. Biochem. Parasitol.">
        <title>Identification of polymorphic genes for use in assemblage B genotyping assays through comparative genomics of multiple assemblage B Giardia duodenalis isolates.</title>
        <authorList>
            <person name="Wielinga C."/>
            <person name="Thompson R.C."/>
            <person name="Monis P."/>
            <person name="Ryan U."/>
        </authorList>
    </citation>
    <scope>NUCLEOTIDE SEQUENCE [LARGE SCALE GENOMIC DNA]</scope>
    <source>
        <strain evidence="4 5">BAH15c1</strain>
    </source>
</reference>
<dbReference type="InterPro" id="IPR027038">
    <property type="entry name" value="RanGap"/>
</dbReference>
<dbReference type="GO" id="GO:0006913">
    <property type="term" value="P:nucleocytoplasmic transport"/>
    <property type="evidence" value="ECO:0007669"/>
    <property type="project" value="TreeGrafter"/>
</dbReference>
<dbReference type="AlphaFoldDB" id="A0A132NQF7"/>
<dbReference type="OrthoDB" id="10254658at2759"/>
<name>A0A132NQF7_GIAIN</name>
<dbReference type="VEuPathDB" id="GiardiaDB:QR46_3740"/>
<keyword evidence="2" id="KW-0433">Leucine-rich repeat</keyword>
<organism evidence="4 5">
    <name type="scientific">Giardia duodenalis assemblage B</name>
    <dbReference type="NCBI Taxonomy" id="1394984"/>
    <lineage>
        <taxon>Eukaryota</taxon>
        <taxon>Metamonada</taxon>
        <taxon>Diplomonadida</taxon>
        <taxon>Hexamitidae</taxon>
        <taxon>Giardiinae</taxon>
        <taxon>Giardia</taxon>
    </lineage>
</organism>
<proteinExistence type="predicted"/>
<evidence type="ECO:0000256" key="2">
    <source>
        <dbReference type="ARBA" id="ARBA00022614"/>
    </source>
</evidence>
<dbReference type="PANTHER" id="PTHR24113">
    <property type="entry name" value="RAN GTPASE-ACTIVATING PROTEIN 1"/>
    <property type="match status" value="1"/>
</dbReference>
<dbReference type="GO" id="GO:0031267">
    <property type="term" value="F:small GTPase binding"/>
    <property type="evidence" value="ECO:0007669"/>
    <property type="project" value="TreeGrafter"/>
</dbReference>
<dbReference type="SUPFAM" id="SSF52047">
    <property type="entry name" value="RNI-like"/>
    <property type="match status" value="1"/>
</dbReference>
<evidence type="ECO:0000313" key="5">
    <source>
        <dbReference type="Proteomes" id="UP000070089"/>
    </source>
</evidence>
<dbReference type="GO" id="GO:0005634">
    <property type="term" value="C:nucleus"/>
    <property type="evidence" value="ECO:0007669"/>
    <property type="project" value="TreeGrafter"/>
</dbReference>
<dbReference type="Proteomes" id="UP000070089">
    <property type="component" value="Unassembled WGS sequence"/>
</dbReference>
<evidence type="ECO:0000256" key="1">
    <source>
        <dbReference type="ARBA" id="ARBA00022468"/>
    </source>
</evidence>
<dbReference type="InterPro" id="IPR032675">
    <property type="entry name" value="LRR_dom_sf"/>
</dbReference>
<dbReference type="GO" id="GO:0048471">
    <property type="term" value="C:perinuclear region of cytoplasm"/>
    <property type="evidence" value="ECO:0007669"/>
    <property type="project" value="TreeGrafter"/>
</dbReference>
<dbReference type="EMBL" id="JXTI01000126">
    <property type="protein sequence ID" value="KWX12270.1"/>
    <property type="molecule type" value="Genomic_DNA"/>
</dbReference>
<keyword evidence="3" id="KW-0677">Repeat</keyword>
<evidence type="ECO:0000313" key="4">
    <source>
        <dbReference type="EMBL" id="KWX12270.1"/>
    </source>
</evidence>
<sequence>MHAFSSMFRPGTAPIPLDLAIELSALYAVRRARLEEIPCPVLAVIPSLRELAVATMLDSLLESGSGMLALPPRYEKDMISMLPLDVPLSRVFCITEGSYWIRRYRHEFGCSNDLLHISDPRAFYLEVLLSKLLLASSFDATDASDVSKHVNEVLELGGSIITRLILHIQARTVDLGAVFAKLPNLAHIQIVYDEPSIPPSSLLGTINTHKPSTSDLLVTSDALVMKGRSLPELSMDIKEPAAPFHNLPDYASMGMLLHRDVYGTTIPAGCLLAANKTTSGTPERLVELLDTFRYIQSPLQTISVVSSALNSEAACVLAKGLQDMSFKLASTKVGHLSLACLDLSYNNIGDDAVRVLAKLFVDSEKHNLPAVITSLHLAANLVTKAGCAFLAKAISQPKSRLQALILNGNNIETDGYILLANGILKATIKYSNNCLINLGLSGCGIVMDASSLRIIIKFIQHTSLECIDLGGNVFIGLGVQLENPGRPESSASASAGTRATTAIGDTNTEDACSDMITENLPLSEKEEGPLVTEFRNILAALKARYTACRFENSVIRGCGTPCVLTLPEDFNTIPEGLYKELHEINHHSSMALESVIRAREASCENEDLYKPAVDIF</sequence>
<keyword evidence="1" id="KW-0343">GTPase activation</keyword>
<dbReference type="GO" id="GO:0005096">
    <property type="term" value="F:GTPase activator activity"/>
    <property type="evidence" value="ECO:0007669"/>
    <property type="project" value="UniProtKB-KW"/>
</dbReference>
<protein>
    <submittedName>
        <fullName evidence="4">Uncharacterized protein</fullName>
    </submittedName>
</protein>
<dbReference type="GO" id="GO:0005829">
    <property type="term" value="C:cytosol"/>
    <property type="evidence" value="ECO:0007669"/>
    <property type="project" value="TreeGrafter"/>
</dbReference>